<name>A0ABV6QK04_9ACTN</name>
<dbReference type="Proteomes" id="UP001589890">
    <property type="component" value="Unassembled WGS sequence"/>
</dbReference>
<gene>
    <name evidence="2" type="ORF">ACFFGN_10535</name>
</gene>
<sequence>MNTMLRRVAVSLAATAVATTVALAGAAGASAGSTAGDAQSCLNSLTGRGTATPASIVYPAQPAQVTLSTSQYAGDLCKGLSVSIGISRTDLTGFKAANAGDSRWITPGKQRFSAQFVLPPNQPGTWMTRQIAVKDLAGRTAVKTFTATDSPTKVTIKRESFLTGKPTGSAITHPYVTARLTAWSSVGTMAHLVGQNVLVQVRAPGSSTYVTIAQRRTGDSGYMGISVPVGNYPKHDLRLVFISPFQTIASDYTYLGRIA</sequence>
<keyword evidence="3" id="KW-1185">Reference proteome</keyword>
<organism evidence="2 3">
    <name type="scientific">Kribbella deserti</name>
    <dbReference type="NCBI Taxonomy" id="1926257"/>
    <lineage>
        <taxon>Bacteria</taxon>
        <taxon>Bacillati</taxon>
        <taxon>Actinomycetota</taxon>
        <taxon>Actinomycetes</taxon>
        <taxon>Propionibacteriales</taxon>
        <taxon>Kribbellaceae</taxon>
        <taxon>Kribbella</taxon>
    </lineage>
</organism>
<accession>A0ABV6QK04</accession>
<keyword evidence="1" id="KW-0732">Signal</keyword>
<evidence type="ECO:0000256" key="1">
    <source>
        <dbReference type="SAM" id="SignalP"/>
    </source>
</evidence>
<reference evidence="2 3" key="1">
    <citation type="submission" date="2024-09" db="EMBL/GenBank/DDBJ databases">
        <authorList>
            <person name="Sun Q."/>
            <person name="Mori K."/>
        </authorList>
    </citation>
    <scope>NUCLEOTIDE SEQUENCE [LARGE SCALE GENOMIC DNA]</scope>
    <source>
        <strain evidence="2 3">CGMCC 1.15906</strain>
    </source>
</reference>
<feature type="signal peptide" evidence="1">
    <location>
        <begin position="1"/>
        <end position="26"/>
    </location>
</feature>
<evidence type="ECO:0000313" key="2">
    <source>
        <dbReference type="EMBL" id="MFC0624498.1"/>
    </source>
</evidence>
<comment type="caution">
    <text evidence="2">The sequence shown here is derived from an EMBL/GenBank/DDBJ whole genome shotgun (WGS) entry which is preliminary data.</text>
</comment>
<protein>
    <submittedName>
        <fullName evidence="2">Uncharacterized protein</fullName>
    </submittedName>
</protein>
<dbReference type="EMBL" id="JBHLTC010000012">
    <property type="protein sequence ID" value="MFC0624498.1"/>
    <property type="molecule type" value="Genomic_DNA"/>
</dbReference>
<proteinExistence type="predicted"/>
<dbReference type="RefSeq" id="WP_380045942.1">
    <property type="nucleotide sequence ID" value="NZ_JBHLTC010000012.1"/>
</dbReference>
<feature type="chain" id="PRO_5045926440" evidence="1">
    <location>
        <begin position="27"/>
        <end position="259"/>
    </location>
</feature>
<evidence type="ECO:0000313" key="3">
    <source>
        <dbReference type="Proteomes" id="UP001589890"/>
    </source>
</evidence>